<reference evidence="2" key="1">
    <citation type="journal article" date="2008" name="Science">
        <title>The Physcomitrella genome reveals evolutionary insights into the conquest of land by plants.</title>
        <authorList>
            <person name="Rensing S."/>
            <person name="Lang D."/>
            <person name="Zimmer A."/>
            <person name="Terry A."/>
            <person name="Salamov A."/>
            <person name="Shapiro H."/>
            <person name="Nishiyama T."/>
            <person name="Perroud P.-F."/>
            <person name="Lindquist E."/>
            <person name="Kamisugi Y."/>
            <person name="Tanahashi T."/>
            <person name="Sakakibara K."/>
            <person name="Fujita T."/>
            <person name="Oishi K."/>
            <person name="Shin-I T."/>
            <person name="Kuroki Y."/>
            <person name="Toyoda A."/>
            <person name="Suzuki Y."/>
            <person name="Hashimoto A."/>
            <person name="Yamaguchi K."/>
            <person name="Sugano A."/>
            <person name="Kohara Y."/>
            <person name="Fujiyama A."/>
            <person name="Anterola A."/>
            <person name="Aoki S."/>
            <person name="Ashton N."/>
            <person name="Barbazuk W.B."/>
            <person name="Barker E."/>
            <person name="Bennetzen J."/>
            <person name="Bezanilla M."/>
            <person name="Blankenship R."/>
            <person name="Cho S.H."/>
            <person name="Dutcher S."/>
            <person name="Estelle M."/>
            <person name="Fawcett J.A."/>
            <person name="Gundlach H."/>
            <person name="Hanada K."/>
            <person name="Heyl A."/>
            <person name="Hicks K.A."/>
            <person name="Hugh J."/>
            <person name="Lohr M."/>
            <person name="Mayer K."/>
            <person name="Melkozernov A."/>
            <person name="Murata T."/>
            <person name="Nelson D."/>
            <person name="Pils B."/>
            <person name="Prigge M."/>
            <person name="Reiss B."/>
            <person name="Renner T."/>
            <person name="Rombauts S."/>
            <person name="Rushton P."/>
            <person name="Sanderfoot A."/>
            <person name="Schween G."/>
            <person name="Shiu S.-H."/>
            <person name="Stueber K."/>
            <person name="Theodoulou F.L."/>
            <person name="Tu H."/>
            <person name="Van de Peer Y."/>
            <person name="Verrier P.J."/>
            <person name="Waters E."/>
            <person name="Wood A."/>
            <person name="Yang L."/>
            <person name="Cove D."/>
            <person name="Cuming A."/>
            <person name="Hasebe M."/>
            <person name="Lucas S."/>
            <person name="Mishler D.B."/>
            <person name="Reski R."/>
            <person name="Grigoriev I."/>
            <person name="Quatrano R.S."/>
            <person name="Boore J.L."/>
        </authorList>
    </citation>
    <scope>NUCLEOTIDE SEQUENCE [LARGE SCALE GENOMIC DNA]</scope>
</reference>
<dbReference type="EMBL" id="DS545383">
    <property type="protein sequence ID" value="EDQ49456.1"/>
    <property type="molecule type" value="Genomic_DNA"/>
</dbReference>
<dbReference type="AlphaFoldDB" id="A9U4D7"/>
<organism>
    <name type="scientific">Physcomitrium patens</name>
    <name type="common">Spreading-leaved earth moss</name>
    <name type="synonym">Physcomitrella patens</name>
    <dbReference type="NCBI Taxonomy" id="3218"/>
    <lineage>
        <taxon>Eukaryota</taxon>
        <taxon>Viridiplantae</taxon>
        <taxon>Streptophyta</taxon>
        <taxon>Embryophyta</taxon>
        <taxon>Bryophyta</taxon>
        <taxon>Bryophytina</taxon>
        <taxon>Bryopsida</taxon>
        <taxon>Funariidae</taxon>
        <taxon>Funariales</taxon>
        <taxon>Funariaceae</taxon>
        <taxon>Physcomitrium</taxon>
    </lineage>
</organism>
<accession>A9U4D7</accession>
<name>A9U4D7_PHYPA</name>
<feature type="compositionally biased region" description="Basic residues" evidence="1">
    <location>
        <begin position="99"/>
        <end position="109"/>
    </location>
</feature>
<sequence length="144" mass="16522">MTHHLPQIPADCPLAPTKDQRHEVNLMHRNHVSTTNSLKPLHATTNYRSHGTGTNRHYAVAPKRRSQNPNPLKCRLQLVKIIQRCDRRRSGIRSQRQQHQTRSRKKISKLSREKVSTNLGVQAKTKLRDATGQRVSRARGAQYA</sequence>
<evidence type="ECO:0000313" key="2">
    <source>
        <dbReference type="EMBL" id="EDQ49456.1"/>
    </source>
</evidence>
<feature type="region of interest" description="Disordered" evidence="1">
    <location>
        <begin position="87"/>
        <end position="144"/>
    </location>
</feature>
<protein>
    <submittedName>
        <fullName evidence="2">Predicted protein</fullName>
    </submittedName>
</protein>
<proteinExistence type="predicted"/>
<gene>
    <name evidence="2" type="ORF">PHYPADRAFT_101916</name>
</gene>
<evidence type="ECO:0000256" key="1">
    <source>
        <dbReference type="SAM" id="MobiDB-lite"/>
    </source>
</evidence>